<keyword evidence="1" id="KW-0812">Transmembrane</keyword>
<feature type="transmembrane region" description="Helical" evidence="1">
    <location>
        <begin position="308"/>
        <end position="327"/>
    </location>
</feature>
<protein>
    <submittedName>
        <fullName evidence="2">Uncharacterized protein</fullName>
    </submittedName>
</protein>
<keyword evidence="1" id="KW-1133">Transmembrane helix</keyword>
<organism evidence="2 3">
    <name type="scientific">Sulfurimonas denitrificans (strain ATCC 33889 / DSM 1251)</name>
    <name type="common">Thiomicrospira denitrificans (strain ATCC 33889 / DSM 1251)</name>
    <dbReference type="NCBI Taxonomy" id="326298"/>
    <lineage>
        <taxon>Bacteria</taxon>
        <taxon>Pseudomonadati</taxon>
        <taxon>Campylobacterota</taxon>
        <taxon>Epsilonproteobacteria</taxon>
        <taxon>Campylobacterales</taxon>
        <taxon>Sulfurimonadaceae</taxon>
        <taxon>Sulfurimonas</taxon>
    </lineage>
</organism>
<gene>
    <name evidence="2" type="ordered locus">Suden_1728</name>
</gene>
<feature type="transmembrane region" description="Helical" evidence="1">
    <location>
        <begin position="281"/>
        <end position="296"/>
    </location>
</feature>
<dbReference type="OrthoDB" id="6008431at2"/>
<accession>Q30PS9</accession>
<dbReference type="RefSeq" id="WP_011373343.1">
    <property type="nucleotide sequence ID" value="NC_007575.1"/>
</dbReference>
<sequence length="496" mass="56433">MKHIVAITLLSLFIVIANTGIWAMPNLSMQHMVSQSLTKVPFDDPNAHYIYTNYFEPLLFKLLGGKSLLAYALYTLFISTLFFIVFAIWFIYHHGKEVAIHQHKLLLAVTFPLFMIPFYWVGMDGMTLLLMLLIMLSLNRPIVILPAILLGLQHFEQGFSAFLLLSGSLTLSYLISKDKQHLSLLKRLAIITLSILAGKLLLSFWFYFMNVGLSGDRNSYLQNNLELFLSMFKSSSFTILYSLLGVGWIVVATNAKKLWPFLVAVAVVFSLTAIVGDQTRVGLIVLFPSLFFWVMMDKELWQKIKQNTTYLLVALYLLLPVVVVWGAPHGALLKHDLKLLKEYKNNTLDIATFDWLAPFKAEDFKDKAAPLTEYKAKIELQEELPLYCEENKECKIHLKVTNTSNQTWQHLSSGAYSINLSYHIESKEGQILLSDGIRTPLPHAISSGVTIPLYLEIKKGLQRGHYLIKADMVQESVTWFQKMDSTSSLCFALEIK</sequence>
<feature type="transmembrane region" description="Helical" evidence="1">
    <location>
        <begin position="228"/>
        <end position="251"/>
    </location>
</feature>
<dbReference type="KEGG" id="tdn:Suden_1728"/>
<feature type="transmembrane region" description="Helical" evidence="1">
    <location>
        <begin position="188"/>
        <end position="208"/>
    </location>
</feature>
<keyword evidence="3" id="KW-1185">Reference proteome</keyword>
<feature type="transmembrane region" description="Helical" evidence="1">
    <location>
        <begin position="258"/>
        <end position="275"/>
    </location>
</feature>
<dbReference type="Proteomes" id="UP000002714">
    <property type="component" value="Chromosome"/>
</dbReference>
<reference evidence="2 3" key="1">
    <citation type="journal article" date="2008" name="Appl. Environ. Microbiol.">
        <title>Genome of the epsilonproteobacterial chemolithoautotroph Sulfurimonas denitrificans.</title>
        <authorList>
            <person name="Sievert S.M."/>
            <person name="Scott K.M."/>
            <person name="Klotz M.G."/>
            <person name="Chain P.S.G."/>
            <person name="Hauser L.J."/>
            <person name="Hemp J."/>
            <person name="Huegler M."/>
            <person name="Land M."/>
            <person name="Lapidus A."/>
            <person name="Larimer F.W."/>
            <person name="Lucas S."/>
            <person name="Malfatti S.A."/>
            <person name="Meyer F."/>
            <person name="Paulsen I.T."/>
            <person name="Ren Q."/>
            <person name="Simon J."/>
            <person name="Bailey K."/>
            <person name="Diaz E."/>
            <person name="Fitzpatrick K.A."/>
            <person name="Glover B."/>
            <person name="Gwatney N."/>
            <person name="Korajkic A."/>
            <person name="Long A."/>
            <person name="Mobberley J.M."/>
            <person name="Pantry S.N."/>
            <person name="Pazder G."/>
            <person name="Peterson S."/>
            <person name="Quintanilla J.D."/>
            <person name="Sprinkle R."/>
            <person name="Stephens J."/>
            <person name="Thomas P."/>
            <person name="Vaughn R."/>
            <person name="Weber M.J."/>
            <person name="Wooten L.L."/>
        </authorList>
    </citation>
    <scope>NUCLEOTIDE SEQUENCE [LARGE SCALE GENOMIC DNA]</scope>
    <source>
        <strain evidence="3">ATCC 33889 / DSM 1251</strain>
    </source>
</reference>
<evidence type="ECO:0000313" key="2">
    <source>
        <dbReference type="EMBL" id="ABB45002.1"/>
    </source>
</evidence>
<feature type="transmembrane region" description="Helical" evidence="1">
    <location>
        <begin position="71"/>
        <end position="92"/>
    </location>
</feature>
<keyword evidence="1" id="KW-0472">Membrane</keyword>
<dbReference type="STRING" id="326298.Suden_1728"/>
<evidence type="ECO:0000256" key="1">
    <source>
        <dbReference type="SAM" id="Phobius"/>
    </source>
</evidence>
<dbReference type="HOGENOM" id="CLU_549706_0_0_7"/>
<proteinExistence type="predicted"/>
<feature type="transmembrane region" description="Helical" evidence="1">
    <location>
        <begin position="158"/>
        <end position="176"/>
    </location>
</feature>
<evidence type="ECO:0000313" key="3">
    <source>
        <dbReference type="Proteomes" id="UP000002714"/>
    </source>
</evidence>
<feature type="transmembrane region" description="Helical" evidence="1">
    <location>
        <begin position="104"/>
        <end position="121"/>
    </location>
</feature>
<name>Q30PS9_SULDN</name>
<dbReference type="EMBL" id="CP000153">
    <property type="protein sequence ID" value="ABB45002.1"/>
    <property type="molecule type" value="Genomic_DNA"/>
</dbReference>
<dbReference type="AlphaFoldDB" id="Q30PS9"/>